<evidence type="ECO:0000256" key="2">
    <source>
        <dbReference type="ARBA" id="ARBA00007092"/>
    </source>
</evidence>
<evidence type="ECO:0000256" key="1">
    <source>
        <dbReference type="ARBA" id="ARBA00001936"/>
    </source>
</evidence>
<dbReference type="AlphaFoldDB" id="A0A2N2E0K4"/>
<dbReference type="PROSITE" id="PS00726">
    <property type="entry name" value="AP_NUCLEASE_F1_1"/>
    <property type="match status" value="1"/>
</dbReference>
<evidence type="ECO:0000256" key="6">
    <source>
        <dbReference type="PIRSR" id="PIRSR604808-1"/>
    </source>
</evidence>
<dbReference type="InterPro" id="IPR020848">
    <property type="entry name" value="AP_endonuclease_F1_CS"/>
</dbReference>
<evidence type="ECO:0000256" key="4">
    <source>
        <dbReference type="ARBA" id="ARBA00022801"/>
    </source>
</evidence>
<comment type="cofactor">
    <cofactor evidence="7">
        <name>Mg(2+)</name>
        <dbReference type="ChEBI" id="CHEBI:18420"/>
    </cofactor>
    <cofactor evidence="7">
        <name>Mn(2+)</name>
        <dbReference type="ChEBI" id="CHEBI:29035"/>
    </cofactor>
    <text evidence="7">Probably binds two magnesium or manganese ions per subunit.</text>
</comment>
<keyword evidence="3 7" id="KW-0479">Metal-binding</keyword>
<accession>A0A2N2E0K4</accession>
<feature type="domain" description="Endonuclease/exonuclease/phosphatase" evidence="9">
    <location>
        <begin position="4"/>
        <end position="246"/>
    </location>
</feature>
<dbReference type="GO" id="GO:0006284">
    <property type="term" value="P:base-excision repair"/>
    <property type="evidence" value="ECO:0007669"/>
    <property type="project" value="TreeGrafter"/>
</dbReference>
<keyword evidence="4" id="KW-0378">Hydrolase</keyword>
<evidence type="ECO:0000256" key="8">
    <source>
        <dbReference type="PIRSR" id="PIRSR604808-3"/>
    </source>
</evidence>
<feature type="active site" description="Proton acceptor" evidence="6">
    <location>
        <position position="246"/>
    </location>
</feature>
<feature type="binding site" evidence="7">
    <location>
        <position position="246"/>
    </location>
    <ligand>
        <name>Mg(2+)</name>
        <dbReference type="ChEBI" id="CHEBI:18420"/>
        <label>1</label>
    </ligand>
</feature>
<dbReference type="InterPro" id="IPR004808">
    <property type="entry name" value="AP_endonuc_1"/>
</dbReference>
<evidence type="ECO:0000313" key="10">
    <source>
        <dbReference type="EMBL" id="PKM88264.1"/>
    </source>
</evidence>
<dbReference type="GO" id="GO:0003906">
    <property type="term" value="F:DNA-(apurinic or apyrimidinic site) endonuclease activity"/>
    <property type="evidence" value="ECO:0007669"/>
    <property type="project" value="TreeGrafter"/>
</dbReference>
<dbReference type="InterPro" id="IPR005135">
    <property type="entry name" value="Endo/exonuclease/phosphatase"/>
</dbReference>
<dbReference type="InterPro" id="IPR020847">
    <property type="entry name" value="AP_endonuclease_F1_BS"/>
</dbReference>
<keyword evidence="5 7" id="KW-0460">Magnesium</keyword>
<comment type="similarity">
    <text evidence="2">Belongs to the DNA repair enzymes AP/ExoA family.</text>
</comment>
<feature type="binding site" evidence="7">
    <location>
        <position position="35"/>
    </location>
    <ligand>
        <name>Mg(2+)</name>
        <dbReference type="ChEBI" id="CHEBI:18420"/>
        <label>1</label>
    </ligand>
</feature>
<feature type="active site" evidence="6">
    <location>
        <position position="110"/>
    </location>
</feature>
<feature type="site" description="Important for catalytic activity" evidence="8">
    <location>
        <position position="220"/>
    </location>
</feature>
<evidence type="ECO:0000313" key="11">
    <source>
        <dbReference type="Proteomes" id="UP000233325"/>
    </source>
</evidence>
<reference evidence="10 11" key="1">
    <citation type="journal article" date="2017" name="ISME J.">
        <title>Potential for microbial H2 and metal transformations associated with novel bacteria and archaea in deep terrestrial subsurface sediments.</title>
        <authorList>
            <person name="Hernsdorf A.W."/>
            <person name="Amano Y."/>
            <person name="Miyakawa K."/>
            <person name="Ise K."/>
            <person name="Suzuki Y."/>
            <person name="Anantharaman K."/>
            <person name="Probst A."/>
            <person name="Burstein D."/>
            <person name="Thomas B.C."/>
            <person name="Banfield J.F."/>
        </authorList>
    </citation>
    <scope>NUCLEOTIDE SEQUENCE [LARGE SCALE GENOMIC DNA]</scope>
    <source>
        <strain evidence="10">HGW-Falkowbacteria-2</strain>
    </source>
</reference>
<feature type="binding site" evidence="7">
    <location>
        <position position="149"/>
    </location>
    <ligand>
        <name>Mg(2+)</name>
        <dbReference type="ChEBI" id="CHEBI:18420"/>
        <label>1</label>
    </ligand>
</feature>
<feature type="binding site" evidence="7">
    <location>
        <position position="7"/>
    </location>
    <ligand>
        <name>Mg(2+)</name>
        <dbReference type="ChEBI" id="CHEBI:18420"/>
        <label>1</label>
    </ligand>
</feature>
<feature type="site" description="Interaction with DNA substrate" evidence="8">
    <location>
        <position position="246"/>
    </location>
</feature>
<dbReference type="GO" id="GO:0008081">
    <property type="term" value="F:phosphoric diester hydrolase activity"/>
    <property type="evidence" value="ECO:0007669"/>
    <property type="project" value="TreeGrafter"/>
</dbReference>
<dbReference type="NCBIfam" id="TIGR00195">
    <property type="entry name" value="exoDNase_III"/>
    <property type="match status" value="1"/>
</dbReference>
<sequence>MKIISWNVNGIRAAINKDFESFLTTEKPDIICLQEIKIGDVAREKANLSFSGYQAFWHGAKRPGYSGTAVLIKADLDNISVRNGIGEDKYDDEGRVQTIEHPDFYLINIYFPNSNDILSRLPYKLEFNEAVLKLAKELEKTKPVIITGDFNVAHEEIDIARPKANAGSAGFTLEERAWFSKLMDNGFIDTFRSFFPDKVQYSWWSFRGGARFRNVGWRIDYFVISAKLRKKIKKAYILDQVLGSDHAPIGIELE</sequence>
<comment type="cofactor">
    <cofactor evidence="1">
        <name>Mn(2+)</name>
        <dbReference type="ChEBI" id="CHEBI:29035"/>
    </cofactor>
</comment>
<dbReference type="NCBIfam" id="TIGR00633">
    <property type="entry name" value="xth"/>
    <property type="match status" value="1"/>
</dbReference>
<protein>
    <submittedName>
        <fullName evidence="10">Exodeoxyribonuclease III</fullName>
    </submittedName>
</protein>
<dbReference type="PROSITE" id="PS00728">
    <property type="entry name" value="AP_NUCLEASE_F1_3"/>
    <property type="match status" value="1"/>
</dbReference>
<dbReference type="Proteomes" id="UP000233325">
    <property type="component" value="Unassembled WGS sequence"/>
</dbReference>
<dbReference type="GO" id="GO:0008311">
    <property type="term" value="F:double-stranded DNA 3'-5' DNA exonuclease activity"/>
    <property type="evidence" value="ECO:0007669"/>
    <property type="project" value="TreeGrafter"/>
</dbReference>
<evidence type="ECO:0000256" key="5">
    <source>
        <dbReference type="ARBA" id="ARBA00022842"/>
    </source>
</evidence>
<dbReference type="Pfam" id="PF03372">
    <property type="entry name" value="Exo_endo_phos"/>
    <property type="match status" value="1"/>
</dbReference>
<dbReference type="CDD" id="cd09087">
    <property type="entry name" value="Ape1-like_AP-endo"/>
    <property type="match status" value="1"/>
</dbReference>
<keyword evidence="7" id="KW-0464">Manganese</keyword>
<comment type="caution">
    <text evidence="10">The sequence shown here is derived from an EMBL/GenBank/DDBJ whole genome shotgun (WGS) entry which is preliminary data.</text>
</comment>
<dbReference type="PROSITE" id="PS51435">
    <property type="entry name" value="AP_NUCLEASE_F1_4"/>
    <property type="match status" value="1"/>
</dbReference>
<dbReference type="Gene3D" id="3.60.10.10">
    <property type="entry name" value="Endonuclease/exonuclease/phosphatase"/>
    <property type="match status" value="1"/>
</dbReference>
<dbReference type="PANTHER" id="PTHR22748">
    <property type="entry name" value="AP ENDONUCLEASE"/>
    <property type="match status" value="1"/>
</dbReference>
<gene>
    <name evidence="10" type="primary">xth</name>
    <name evidence="10" type="ORF">CVU83_01980</name>
</gene>
<feature type="active site" description="Proton donor/acceptor" evidence="6">
    <location>
        <position position="149"/>
    </location>
</feature>
<evidence type="ECO:0000256" key="3">
    <source>
        <dbReference type="ARBA" id="ARBA00022723"/>
    </source>
</evidence>
<feature type="binding site" evidence="7">
    <location>
        <position position="245"/>
    </location>
    <ligand>
        <name>Mg(2+)</name>
        <dbReference type="ChEBI" id="CHEBI:18420"/>
        <label>1</label>
    </ligand>
</feature>
<evidence type="ECO:0000256" key="7">
    <source>
        <dbReference type="PIRSR" id="PIRSR604808-2"/>
    </source>
</evidence>
<name>A0A2N2E0K4_9BACT</name>
<organism evidence="10 11">
    <name type="scientific">Candidatus Falkowbacteria bacterium HGW-Falkowbacteria-2</name>
    <dbReference type="NCBI Taxonomy" id="2013769"/>
    <lineage>
        <taxon>Bacteria</taxon>
        <taxon>Candidatus Falkowiibacteriota</taxon>
    </lineage>
</organism>
<proteinExistence type="inferred from homology"/>
<dbReference type="EMBL" id="PHAH01000021">
    <property type="protein sequence ID" value="PKM88264.1"/>
    <property type="molecule type" value="Genomic_DNA"/>
</dbReference>
<dbReference type="InterPro" id="IPR036691">
    <property type="entry name" value="Endo/exonu/phosph_ase_sf"/>
</dbReference>
<dbReference type="GO" id="GO:0003677">
    <property type="term" value="F:DNA binding"/>
    <property type="evidence" value="ECO:0007669"/>
    <property type="project" value="InterPro"/>
</dbReference>
<evidence type="ECO:0000259" key="9">
    <source>
        <dbReference type="Pfam" id="PF03372"/>
    </source>
</evidence>
<dbReference type="GO" id="GO:0046872">
    <property type="term" value="F:metal ion binding"/>
    <property type="evidence" value="ECO:0007669"/>
    <property type="project" value="UniProtKB-KW"/>
</dbReference>
<dbReference type="SUPFAM" id="SSF56219">
    <property type="entry name" value="DNase I-like"/>
    <property type="match status" value="1"/>
</dbReference>
<dbReference type="PANTHER" id="PTHR22748:SF6">
    <property type="entry name" value="DNA-(APURINIC OR APYRIMIDINIC SITE) ENDONUCLEASE"/>
    <property type="match status" value="1"/>
</dbReference>
<feature type="binding site" evidence="7">
    <location>
        <position position="151"/>
    </location>
    <ligand>
        <name>Mg(2+)</name>
        <dbReference type="ChEBI" id="CHEBI:18420"/>
        <label>1</label>
    </ligand>
</feature>
<feature type="site" description="Transition state stabilizer" evidence="8">
    <location>
        <position position="151"/>
    </location>
</feature>